<proteinExistence type="predicted"/>
<accession>A0AC58S5D4</accession>
<dbReference type="RefSeq" id="XP_075080192.1">
    <property type="nucleotide sequence ID" value="XM_075224091.1"/>
</dbReference>
<evidence type="ECO:0000313" key="1">
    <source>
        <dbReference type="Proteomes" id="UP000790787"/>
    </source>
</evidence>
<name>A0AC58S5D4_TOBAC</name>
<reference evidence="2" key="2">
    <citation type="submission" date="2025-08" db="UniProtKB">
        <authorList>
            <consortium name="RefSeq"/>
        </authorList>
    </citation>
    <scope>IDENTIFICATION</scope>
    <source>
        <tissue evidence="2">Leaf</tissue>
    </source>
</reference>
<dbReference type="Proteomes" id="UP000790787">
    <property type="component" value="Chromosome 11"/>
</dbReference>
<evidence type="ECO:0000313" key="2">
    <source>
        <dbReference type="RefSeq" id="XP_075080192.1"/>
    </source>
</evidence>
<sequence length="141" mass="16785">MIKIDLEKAYDTVEWCYLEQVLEELFIPRKFIDMIMECLKTVNYSILINGEPTEPFADVRSLKQGDSTSSFIFVIAMEYLSRQLNNLKDEKTFRYHPKCAKLWITHLSFADDLLLMEMWGLYITFISFFINFLLPQVYKLI</sequence>
<keyword evidence="1" id="KW-1185">Reference proteome</keyword>
<reference evidence="1" key="1">
    <citation type="journal article" date="2014" name="Nat. Commun.">
        <title>The tobacco genome sequence and its comparison with those of tomato and potato.</title>
        <authorList>
            <person name="Sierro N."/>
            <person name="Battey J.N."/>
            <person name="Ouadi S."/>
            <person name="Bakaher N."/>
            <person name="Bovet L."/>
            <person name="Willig A."/>
            <person name="Goepfert S."/>
            <person name="Peitsch M.C."/>
            <person name="Ivanov N.V."/>
        </authorList>
    </citation>
    <scope>NUCLEOTIDE SEQUENCE [LARGE SCALE GENOMIC DNA]</scope>
</reference>
<gene>
    <name evidence="2" type="primary">LOC142165729</name>
</gene>
<organism evidence="1 2">
    <name type="scientific">Nicotiana tabacum</name>
    <name type="common">Common tobacco</name>
    <dbReference type="NCBI Taxonomy" id="4097"/>
    <lineage>
        <taxon>Eukaryota</taxon>
        <taxon>Viridiplantae</taxon>
        <taxon>Streptophyta</taxon>
        <taxon>Embryophyta</taxon>
        <taxon>Tracheophyta</taxon>
        <taxon>Spermatophyta</taxon>
        <taxon>Magnoliopsida</taxon>
        <taxon>eudicotyledons</taxon>
        <taxon>Gunneridae</taxon>
        <taxon>Pentapetalae</taxon>
        <taxon>asterids</taxon>
        <taxon>lamiids</taxon>
        <taxon>Solanales</taxon>
        <taxon>Solanaceae</taxon>
        <taxon>Nicotianoideae</taxon>
        <taxon>Nicotianeae</taxon>
        <taxon>Nicotiana</taxon>
    </lineage>
</organism>
<protein>
    <submittedName>
        <fullName evidence="2">Secreted RxLR effector protein 78-like</fullName>
    </submittedName>
</protein>